<evidence type="ECO:0000313" key="1">
    <source>
        <dbReference type="EMBL" id="KAJ5346534.1"/>
    </source>
</evidence>
<dbReference type="AlphaFoldDB" id="A0A9W9QVW7"/>
<keyword evidence="2" id="KW-1185">Reference proteome</keyword>
<reference evidence="1" key="1">
    <citation type="submission" date="2022-12" db="EMBL/GenBank/DDBJ databases">
        <authorList>
            <person name="Petersen C."/>
        </authorList>
    </citation>
    <scope>NUCLEOTIDE SEQUENCE</scope>
    <source>
        <strain evidence="1">IBT 35675</strain>
    </source>
</reference>
<protein>
    <submittedName>
        <fullName evidence="1">Cwf19-like protein C-terminal domain-2</fullName>
    </submittedName>
</protein>
<proteinExistence type="predicted"/>
<comment type="caution">
    <text evidence="1">The sequence shown here is derived from an EMBL/GenBank/DDBJ whole genome shotgun (WGS) entry which is preliminary data.</text>
</comment>
<evidence type="ECO:0000313" key="2">
    <source>
        <dbReference type="Proteomes" id="UP001148299"/>
    </source>
</evidence>
<gene>
    <name evidence="1" type="ORF">N7541_009016</name>
</gene>
<dbReference type="Proteomes" id="UP001148299">
    <property type="component" value="Unassembled WGS sequence"/>
</dbReference>
<organism evidence="1 2">
    <name type="scientific">Penicillium brevicompactum</name>
    <dbReference type="NCBI Taxonomy" id="5074"/>
    <lineage>
        <taxon>Eukaryota</taxon>
        <taxon>Fungi</taxon>
        <taxon>Dikarya</taxon>
        <taxon>Ascomycota</taxon>
        <taxon>Pezizomycotina</taxon>
        <taxon>Eurotiomycetes</taxon>
        <taxon>Eurotiomycetidae</taxon>
        <taxon>Eurotiales</taxon>
        <taxon>Aspergillaceae</taxon>
        <taxon>Penicillium</taxon>
    </lineage>
</organism>
<dbReference type="EMBL" id="JAPZBR010000007">
    <property type="protein sequence ID" value="KAJ5346534.1"/>
    <property type="molecule type" value="Genomic_DNA"/>
</dbReference>
<accession>A0A9W9QVW7</accession>
<reference evidence="1" key="2">
    <citation type="journal article" date="2023" name="IMA Fungus">
        <title>Comparative genomic study of the Penicillium genus elucidates a diverse pangenome and 15 lateral gene transfer events.</title>
        <authorList>
            <person name="Petersen C."/>
            <person name="Sorensen T."/>
            <person name="Nielsen M.R."/>
            <person name="Sondergaard T.E."/>
            <person name="Sorensen J.L."/>
            <person name="Fitzpatrick D.A."/>
            <person name="Frisvad J.C."/>
            <person name="Nielsen K.L."/>
        </authorList>
    </citation>
    <scope>NUCLEOTIDE SEQUENCE</scope>
    <source>
        <strain evidence="1">IBT 35675</strain>
    </source>
</reference>
<name>A0A9W9QVW7_PENBR</name>
<sequence>MHTGDQTLRGIGAVQRIPAAWKTTARTSLGGMLANESLAAFATAKDPLLSASFFTSPGFPGHMPIIPFEHFPTTDLISDTVARASTFAEVQTLPSRSLPQRYTSILSL</sequence>